<reference evidence="2 3" key="2">
    <citation type="journal article" date="2016" name="Genome Announc.">
        <title>Complete Genome Sequence of a Strain of Azospirillum thiophilum Isolated from a Sulfide Spring.</title>
        <authorList>
            <person name="Fomenkov A."/>
            <person name="Vincze T."/>
            <person name="Grabovich M."/>
            <person name="Anton B.P."/>
            <person name="Dubinina G."/>
            <person name="Orlova M."/>
            <person name="Belousova E."/>
            <person name="Roberts R.J."/>
        </authorList>
    </citation>
    <scope>NUCLEOTIDE SEQUENCE [LARGE SCALE GENOMIC DNA]</scope>
    <source>
        <strain evidence="2 3">BV-S</strain>
    </source>
</reference>
<dbReference type="Proteomes" id="UP000069935">
    <property type="component" value="Chromosome 3"/>
</dbReference>
<keyword evidence="3" id="KW-1185">Reference proteome</keyword>
<protein>
    <recommendedName>
        <fullName evidence="1">Peptidoglycan binding domain-containing protein</fullName>
    </recommendedName>
</protein>
<sequence>MQDAVNDLAGRTVLKVDGAVGPKTLAAVNVGNADGLWRSDFAQRMRFYGQLITGDARKRGRTEDDALNAAGWLNRLAEFMEV</sequence>
<organism evidence="2 3">
    <name type="scientific">Azospirillum thiophilum</name>
    <dbReference type="NCBI Taxonomy" id="528244"/>
    <lineage>
        <taxon>Bacteria</taxon>
        <taxon>Pseudomonadati</taxon>
        <taxon>Pseudomonadota</taxon>
        <taxon>Alphaproteobacteria</taxon>
        <taxon>Rhodospirillales</taxon>
        <taxon>Azospirillaceae</taxon>
        <taxon>Azospirillum</taxon>
    </lineage>
</organism>
<evidence type="ECO:0000313" key="3">
    <source>
        <dbReference type="Proteomes" id="UP000069935"/>
    </source>
</evidence>
<dbReference type="KEGG" id="ati:AL072_19390"/>
<dbReference type="EMBL" id="CP012403">
    <property type="protein sequence ID" value="ALG73251.1"/>
    <property type="molecule type" value="Genomic_DNA"/>
</dbReference>
<dbReference type="InterPro" id="IPR023346">
    <property type="entry name" value="Lysozyme-like_dom_sf"/>
</dbReference>
<dbReference type="Gene3D" id="1.20.141.10">
    <property type="entry name" value="Chitosanase, subunit A, domain 1"/>
    <property type="match status" value="1"/>
</dbReference>
<dbReference type="SUPFAM" id="SSF53955">
    <property type="entry name" value="Lysozyme-like"/>
    <property type="match status" value="1"/>
</dbReference>
<dbReference type="RefSeq" id="WP_045584463.1">
    <property type="nucleotide sequence ID" value="NZ_CP012403.1"/>
</dbReference>
<dbReference type="AlphaFoldDB" id="A0AAC8W1N4"/>
<gene>
    <name evidence="2" type="ORF">AL072_19390</name>
</gene>
<dbReference type="InterPro" id="IPR018537">
    <property type="entry name" value="Peptidoglycan-bd_3"/>
</dbReference>
<reference evidence="3" key="1">
    <citation type="submission" date="2015-12" db="EMBL/GenBank/DDBJ databases">
        <title>Complete Genome Sequence of Azospirillum thiophilum BV-S.</title>
        <authorList>
            <person name="Fomenkov A."/>
            <person name="Vincze T."/>
            <person name="Grabovich M."/>
            <person name="Dubinina G."/>
            <person name="Orlova M."/>
            <person name="Belousova E."/>
            <person name="Roberts R.J."/>
        </authorList>
    </citation>
    <scope>NUCLEOTIDE SEQUENCE [LARGE SCALE GENOMIC DNA]</scope>
    <source>
        <strain evidence="3">BV-S</strain>
    </source>
</reference>
<proteinExistence type="predicted"/>
<name>A0AAC8W1N4_9PROT</name>
<accession>A0AAC8W1N4</accession>
<dbReference type="Pfam" id="PF09374">
    <property type="entry name" value="PG_binding_3"/>
    <property type="match status" value="1"/>
</dbReference>
<feature type="domain" description="Peptidoglycan binding" evidence="1">
    <location>
        <begin position="14"/>
        <end position="76"/>
    </location>
</feature>
<evidence type="ECO:0000313" key="2">
    <source>
        <dbReference type="EMBL" id="ALG73251.1"/>
    </source>
</evidence>
<evidence type="ECO:0000259" key="1">
    <source>
        <dbReference type="Pfam" id="PF09374"/>
    </source>
</evidence>